<keyword evidence="18" id="KW-1185">Reference proteome</keyword>
<dbReference type="EMBL" id="CAJPDS010000032">
    <property type="protein sequence ID" value="CAF9922879.1"/>
    <property type="molecule type" value="Genomic_DNA"/>
</dbReference>
<dbReference type="OrthoDB" id="10250478at2759"/>
<dbReference type="InterPro" id="IPR036282">
    <property type="entry name" value="Glutathione-S-Trfase_C_sf"/>
</dbReference>
<dbReference type="FunFam" id="2.40.240.10:FF:000004">
    <property type="entry name" value="Glutamyl-tRNA synthetase, cytoplasmic"/>
    <property type="match status" value="1"/>
</dbReference>
<evidence type="ECO:0000259" key="15">
    <source>
        <dbReference type="Pfam" id="PF03950"/>
    </source>
</evidence>
<name>A0A8H3FE32_9LECA</name>
<dbReference type="GO" id="GO:0006424">
    <property type="term" value="P:glutamyl-tRNA aminoacylation"/>
    <property type="evidence" value="ECO:0007669"/>
    <property type="project" value="InterPro"/>
</dbReference>
<comment type="caution">
    <text evidence="17">The sequence shown here is derived from an EMBL/GenBank/DDBJ whole genome shotgun (WGS) entry which is preliminary data.</text>
</comment>
<organism evidence="17 18">
    <name type="scientific">Heterodermia speciosa</name>
    <dbReference type="NCBI Taxonomy" id="116794"/>
    <lineage>
        <taxon>Eukaryota</taxon>
        <taxon>Fungi</taxon>
        <taxon>Dikarya</taxon>
        <taxon>Ascomycota</taxon>
        <taxon>Pezizomycotina</taxon>
        <taxon>Lecanoromycetes</taxon>
        <taxon>OSLEUM clade</taxon>
        <taxon>Lecanoromycetidae</taxon>
        <taxon>Caliciales</taxon>
        <taxon>Physciaceae</taxon>
        <taxon>Heterodermia</taxon>
    </lineage>
</organism>
<comment type="subcellular location">
    <subcellularLocation>
        <location evidence="1">Cytoplasm</location>
    </subcellularLocation>
</comment>
<dbReference type="InterPro" id="IPR020061">
    <property type="entry name" value="Glu_tRNA_lig_a-bdl"/>
</dbReference>
<dbReference type="Pfam" id="PF20974">
    <property type="entry name" value="tRNA-synt_1c_C2"/>
    <property type="match status" value="1"/>
</dbReference>
<dbReference type="InterPro" id="IPR049437">
    <property type="entry name" value="tRNA-synt_1c_C2"/>
</dbReference>
<dbReference type="Gene3D" id="3.40.50.620">
    <property type="entry name" value="HUPs"/>
    <property type="match status" value="1"/>
</dbReference>
<evidence type="ECO:0000256" key="4">
    <source>
        <dbReference type="ARBA" id="ARBA00022490"/>
    </source>
</evidence>
<evidence type="ECO:0000256" key="2">
    <source>
        <dbReference type="ARBA" id="ARBA00008927"/>
    </source>
</evidence>
<dbReference type="InterPro" id="IPR020058">
    <property type="entry name" value="Glu/Gln-tRNA-synth_Ib_cat-dom"/>
</dbReference>
<dbReference type="FunFam" id="1.10.1160.10:FF:000001">
    <property type="entry name" value="Glutamine--tRNA ligase"/>
    <property type="match status" value="1"/>
</dbReference>
<dbReference type="CDD" id="cd00807">
    <property type="entry name" value="GlnRS_core"/>
    <property type="match status" value="1"/>
</dbReference>
<keyword evidence="10 13" id="KW-0030">Aminoacyl-tRNA synthetase</keyword>
<dbReference type="SUPFAM" id="SSF52374">
    <property type="entry name" value="Nucleotidylyl transferase"/>
    <property type="match status" value="1"/>
</dbReference>
<dbReference type="EC" id="6.1.1.17" evidence="3"/>
<evidence type="ECO:0000256" key="1">
    <source>
        <dbReference type="ARBA" id="ARBA00004496"/>
    </source>
</evidence>
<dbReference type="GO" id="GO:0017102">
    <property type="term" value="C:methionyl glutamyl tRNA synthetase complex"/>
    <property type="evidence" value="ECO:0007669"/>
    <property type="project" value="TreeGrafter"/>
</dbReference>
<keyword evidence="9 13" id="KW-0648">Protein biosynthesis</keyword>
<dbReference type="HAMAP" id="MF_02076">
    <property type="entry name" value="Glu_tRNA_synth_type2"/>
    <property type="match status" value="1"/>
</dbReference>
<feature type="domain" description="tRNA synthetases class I (E and Q) anti-codon binding" evidence="16">
    <location>
        <begin position="620"/>
        <end position="694"/>
    </location>
</feature>
<evidence type="ECO:0000256" key="9">
    <source>
        <dbReference type="ARBA" id="ARBA00022917"/>
    </source>
</evidence>
<dbReference type="Pfam" id="PF03950">
    <property type="entry name" value="tRNA-synt_1c_C"/>
    <property type="match status" value="1"/>
</dbReference>
<dbReference type="GO" id="GO:0005829">
    <property type="term" value="C:cytosol"/>
    <property type="evidence" value="ECO:0007669"/>
    <property type="project" value="TreeGrafter"/>
</dbReference>
<evidence type="ECO:0000256" key="10">
    <source>
        <dbReference type="ARBA" id="ARBA00023146"/>
    </source>
</evidence>
<keyword evidence="4" id="KW-0963">Cytoplasm</keyword>
<evidence type="ECO:0000256" key="12">
    <source>
        <dbReference type="ARBA" id="ARBA00048351"/>
    </source>
</evidence>
<evidence type="ECO:0000256" key="6">
    <source>
        <dbReference type="ARBA" id="ARBA00022598"/>
    </source>
</evidence>
<dbReference type="PANTHER" id="PTHR43097">
    <property type="entry name" value="GLUTAMINE-TRNA LIGASE"/>
    <property type="match status" value="1"/>
</dbReference>
<proteinExistence type="inferred from homology"/>
<protein>
    <recommendedName>
        <fullName evidence="3">glutamate--tRNA ligase</fullName>
        <ecNumber evidence="3">6.1.1.17</ecNumber>
    </recommendedName>
    <alternativeName>
        <fullName evidence="11">Glutamyl-tRNA synthetase</fullName>
    </alternativeName>
</protein>
<dbReference type="PANTHER" id="PTHR43097:SF5">
    <property type="entry name" value="GLUTAMATE--TRNA LIGASE"/>
    <property type="match status" value="1"/>
</dbReference>
<evidence type="ECO:0000259" key="16">
    <source>
        <dbReference type="Pfam" id="PF20974"/>
    </source>
</evidence>
<dbReference type="InterPro" id="IPR020056">
    <property type="entry name" value="Rbsml_bL25/Gln-tRNA_synth_N"/>
</dbReference>
<dbReference type="InterPro" id="IPR011035">
    <property type="entry name" value="Ribosomal_bL25/Gln-tRNA_synth"/>
</dbReference>
<evidence type="ECO:0000256" key="13">
    <source>
        <dbReference type="RuleBase" id="RU363037"/>
    </source>
</evidence>
<comment type="similarity">
    <text evidence="2">Belongs to the class-I aminoacyl-tRNA synthetase family. Glutamate--tRNA ligase type 2 subfamily.</text>
</comment>
<dbReference type="FunFam" id="3.40.50.620:FF:000037">
    <property type="entry name" value="Glutamine--tRNA ligase cytoplasmic"/>
    <property type="match status" value="1"/>
</dbReference>
<evidence type="ECO:0000256" key="5">
    <source>
        <dbReference type="ARBA" id="ARBA00022553"/>
    </source>
</evidence>
<evidence type="ECO:0000256" key="8">
    <source>
        <dbReference type="ARBA" id="ARBA00022840"/>
    </source>
</evidence>
<evidence type="ECO:0000256" key="3">
    <source>
        <dbReference type="ARBA" id="ARBA00012835"/>
    </source>
</evidence>
<evidence type="ECO:0000259" key="14">
    <source>
        <dbReference type="Pfam" id="PF00749"/>
    </source>
</evidence>
<dbReference type="Proteomes" id="UP000664521">
    <property type="component" value="Unassembled WGS sequence"/>
</dbReference>
<dbReference type="GO" id="GO:0004818">
    <property type="term" value="F:glutamate-tRNA ligase activity"/>
    <property type="evidence" value="ECO:0007669"/>
    <property type="project" value="UniProtKB-EC"/>
</dbReference>
<evidence type="ECO:0000256" key="7">
    <source>
        <dbReference type="ARBA" id="ARBA00022741"/>
    </source>
</evidence>
<dbReference type="Gene3D" id="1.10.1160.10">
    <property type="entry name" value="Glutamyl-trna Synthetase, Domain 2"/>
    <property type="match status" value="1"/>
</dbReference>
<dbReference type="PRINTS" id="PR00987">
    <property type="entry name" value="TRNASYNTHGLU"/>
</dbReference>
<dbReference type="InterPro" id="IPR050132">
    <property type="entry name" value="Gln/Glu-tRNA_Ligase"/>
</dbReference>
<dbReference type="AlphaFoldDB" id="A0A8H3FE32"/>
<dbReference type="Gene3D" id="2.40.240.10">
    <property type="entry name" value="Ribosomal Protein L25, Chain P"/>
    <property type="match status" value="1"/>
</dbReference>
<accession>A0A8H3FE32</accession>
<dbReference type="SUPFAM" id="SSF50715">
    <property type="entry name" value="Ribosomal protein L25-like"/>
    <property type="match status" value="1"/>
</dbReference>
<keyword evidence="5" id="KW-0597">Phosphoprotein</keyword>
<dbReference type="Gene3D" id="1.20.1050.10">
    <property type="match status" value="1"/>
</dbReference>
<feature type="domain" description="Glutamyl/glutaminyl-tRNA synthetase class Ib catalytic" evidence="14">
    <location>
        <begin position="206"/>
        <end position="510"/>
    </location>
</feature>
<evidence type="ECO:0000313" key="18">
    <source>
        <dbReference type="Proteomes" id="UP000664521"/>
    </source>
</evidence>
<dbReference type="Gene3D" id="3.90.800.10">
    <property type="entry name" value="Glutamyl-tRNA Synthetase, Domain 3"/>
    <property type="match status" value="1"/>
</dbReference>
<dbReference type="InterPro" id="IPR004526">
    <property type="entry name" value="Glu-tRNA-synth_arc/euk"/>
</dbReference>
<sequence length="715" mass="81323">MAALKIATKANQASTLPALLVANYTRTCDQNVSLKVTFEDTESLRSGDNAPLELTIGNSVPTVGCEKAIHEFNSAYPFLLGKNENIIREWLARITSFFPTDYKAVEVPMLQLDSHLTLRSHIVGYSLTIADLAIWGAIRGNKIANAAVKKGAMLNVTRWFRYIEDTNPWIAEAIQAINAQAQEHKAAKSKEGGSYDIALLDTEKGIVTRFPPEPSGYLHIGHAKAALLNDYFAHEKYQGTLLCRFDDTNPSKEKEEFQDAIVEDLGLMGIKPDRTSYTSDYFEELYQYCVKMLKEGKAYADDTEQQTMRDERMDGIASRRRDATVEENIAHFEAMKAGSKEGVKWCIRAKISVDNPNKAMRDPVIYRCNPTSHHRTGDKWKIYPTYDFCCPIVDSMEGVTHALRTLEYRDRNPQYEWMLEALNLRKVHIWDFARMNFMRTLLSKRKLTKFVDQGIVWGWDDPRFPTIRGIRRRGMTVEALREFILKQGPSRNVVNLDWTLFWATNKRYIDPVAPRHTAILNENAVTATVKGARVAAYTENKPKHGKNPDIGTKKVAYSPSILIAQVDAQGFSEDEEITLMNWGNAFVRNISYSLNPLKRTVTGLELELHLQGDVKKTKQKITWLSIEGQELIPVELVDFDYLITKDKLEENDNVDDFLTKETEFRSSAMGDCNVAELRADDIIQFERLGYFRVDRSFQHGKPAVLFNIPTGKAGK</sequence>
<evidence type="ECO:0000313" key="17">
    <source>
        <dbReference type="EMBL" id="CAF9922879.1"/>
    </source>
</evidence>
<evidence type="ECO:0000256" key="11">
    <source>
        <dbReference type="ARBA" id="ARBA00030865"/>
    </source>
</evidence>
<dbReference type="SUPFAM" id="SSF47616">
    <property type="entry name" value="GST C-terminal domain-like"/>
    <property type="match status" value="1"/>
</dbReference>
<keyword evidence="7 13" id="KW-0547">Nucleotide-binding</keyword>
<keyword evidence="8 13" id="KW-0067">ATP-binding</keyword>
<reference evidence="17" key="1">
    <citation type="submission" date="2021-03" db="EMBL/GenBank/DDBJ databases">
        <authorList>
            <person name="Tagirdzhanova G."/>
        </authorList>
    </citation>
    <scope>NUCLEOTIDE SEQUENCE</scope>
</reference>
<dbReference type="InterPro" id="IPR001412">
    <property type="entry name" value="aa-tRNA-synth_I_CS"/>
</dbReference>
<dbReference type="Pfam" id="PF00749">
    <property type="entry name" value="tRNA-synt_1c"/>
    <property type="match status" value="1"/>
</dbReference>
<comment type="catalytic activity">
    <reaction evidence="12">
        <text>tRNA(Glu) + L-glutamate + ATP = L-glutamyl-tRNA(Glu) + AMP + diphosphate</text>
        <dbReference type="Rhea" id="RHEA:23540"/>
        <dbReference type="Rhea" id="RHEA-COMP:9663"/>
        <dbReference type="Rhea" id="RHEA-COMP:9680"/>
        <dbReference type="ChEBI" id="CHEBI:29985"/>
        <dbReference type="ChEBI" id="CHEBI:30616"/>
        <dbReference type="ChEBI" id="CHEBI:33019"/>
        <dbReference type="ChEBI" id="CHEBI:78442"/>
        <dbReference type="ChEBI" id="CHEBI:78520"/>
        <dbReference type="ChEBI" id="CHEBI:456215"/>
        <dbReference type="EC" id="6.1.1.17"/>
    </reaction>
</comment>
<dbReference type="GO" id="GO:0005524">
    <property type="term" value="F:ATP binding"/>
    <property type="evidence" value="ECO:0007669"/>
    <property type="project" value="UniProtKB-KW"/>
</dbReference>
<dbReference type="FunFam" id="3.90.800.10:FF:000001">
    <property type="entry name" value="Glutamine--tRNA ligase"/>
    <property type="match status" value="1"/>
</dbReference>
<keyword evidence="6 13" id="KW-0436">Ligase</keyword>
<dbReference type="PROSITE" id="PS00178">
    <property type="entry name" value="AA_TRNA_LIGASE_I"/>
    <property type="match status" value="1"/>
</dbReference>
<feature type="domain" description="Glutamyl/glutaminyl-tRNA synthetase class Ib anti-codon binding" evidence="15">
    <location>
        <begin position="513"/>
        <end position="591"/>
    </location>
</feature>
<dbReference type="InterPro" id="IPR020059">
    <property type="entry name" value="Glu/Gln-tRNA-synth_Ib_codon-bd"/>
</dbReference>
<gene>
    <name evidence="17" type="ORF">HETSPECPRED_005170</name>
</gene>
<dbReference type="InterPro" id="IPR014729">
    <property type="entry name" value="Rossmann-like_a/b/a_fold"/>
</dbReference>
<dbReference type="NCBIfam" id="TIGR00463">
    <property type="entry name" value="gltX_arch"/>
    <property type="match status" value="1"/>
</dbReference>
<dbReference type="InterPro" id="IPR000924">
    <property type="entry name" value="Glu/Gln-tRNA-synth"/>
</dbReference>